<organism evidence="1 2">
    <name type="scientific">Capnocytophaga bilenii</name>
    <dbReference type="NCBI Taxonomy" id="2819369"/>
    <lineage>
        <taxon>Bacteria</taxon>
        <taxon>Pseudomonadati</taxon>
        <taxon>Bacteroidota</taxon>
        <taxon>Flavobacteriia</taxon>
        <taxon>Flavobacteriales</taxon>
        <taxon>Flavobacteriaceae</taxon>
        <taxon>Capnocytophaga</taxon>
    </lineage>
</organism>
<name>A0ABS3PW89_9FLAO</name>
<keyword evidence="2" id="KW-1185">Reference proteome</keyword>
<reference evidence="1 2" key="1">
    <citation type="submission" date="2021-03" db="EMBL/GenBank/DDBJ databases">
        <title>Isolation and description of Capnocytophaga bilenii sp. nov., a novel Capnocytophaga species, isolated from a gingivitis subject.</title>
        <authorList>
            <person name="Antezack A."/>
            <person name="Monnet-Corti V."/>
            <person name="La Scola B."/>
        </authorList>
    </citation>
    <scope>NUCLEOTIDE SEQUENCE [LARGE SCALE GENOMIC DNA]</scope>
    <source>
        <strain evidence="1 2">Marseille-Q4570</strain>
    </source>
</reference>
<comment type="caution">
    <text evidence="1">The sequence shown here is derived from an EMBL/GenBank/DDBJ whole genome shotgun (WGS) entry which is preliminary data.</text>
</comment>
<evidence type="ECO:0008006" key="3">
    <source>
        <dbReference type="Google" id="ProtNLM"/>
    </source>
</evidence>
<dbReference type="EMBL" id="JAGDYP010000002">
    <property type="protein sequence ID" value="MBO1883590.1"/>
    <property type="molecule type" value="Genomic_DNA"/>
</dbReference>
<accession>A0ABS3PW89</accession>
<evidence type="ECO:0000313" key="1">
    <source>
        <dbReference type="EMBL" id="MBO1883590.1"/>
    </source>
</evidence>
<dbReference type="PROSITE" id="PS51257">
    <property type="entry name" value="PROKAR_LIPOPROTEIN"/>
    <property type="match status" value="1"/>
</dbReference>
<proteinExistence type="predicted"/>
<gene>
    <name evidence="1" type="ORF">J4N46_03905</name>
</gene>
<protein>
    <recommendedName>
        <fullName evidence="3">Lipoprotein</fullName>
    </recommendedName>
</protein>
<evidence type="ECO:0000313" key="2">
    <source>
        <dbReference type="Proteomes" id="UP000681610"/>
    </source>
</evidence>
<dbReference type="RefSeq" id="WP_208058226.1">
    <property type="nucleotide sequence ID" value="NZ_JAGDYP010000002.1"/>
</dbReference>
<dbReference type="Proteomes" id="UP000681610">
    <property type="component" value="Unassembled WGS sequence"/>
</dbReference>
<sequence length="355" mass="41747">MMLKICFLIVGIVFVVYILVGCSLTNAVEKRISDAILPSKYKKYADIHQDSISYEGNTMVKFKMMRGAFVNQKNELIVGDDNPLGYLKYDVYANVIDKIETKQSDGTESLLDGFYGDYLMDFKGKRYCSWLIDGDKSFKAMELVPHSEEWDEEAQYNFYLTEIKGKSPYYDFVDGNFYFFKDNKWSYFPENMYYYHILHLKYGWGEDSDEKELQEGKCISIFSRDKREFMPKEKSKKRDKIIPEYFKVEERDGDWGSNIGGGSGSYLTTWKNGIFFFTLQVNGQTFGLKNKESIYNSPIRHTNIMKDKTNYFQMYGGILENCGKYDVYTHPQLKFALFAHNTYYRNDVFIIKNRE</sequence>